<gene>
    <name evidence="4" type="ORF">NDI89_22420</name>
</gene>
<dbReference type="InterPro" id="IPR000834">
    <property type="entry name" value="Peptidase_M14"/>
</dbReference>
<proteinExistence type="predicted"/>
<evidence type="ECO:0000313" key="5">
    <source>
        <dbReference type="Proteomes" id="UP001154061"/>
    </source>
</evidence>
<dbReference type="InterPro" id="IPR050821">
    <property type="entry name" value="Cytosolic_carboxypeptidase"/>
</dbReference>
<dbReference type="PANTHER" id="PTHR12756">
    <property type="entry name" value="CYTOSOLIC CARBOXYPEPTIDASE"/>
    <property type="match status" value="1"/>
</dbReference>
<organism evidence="4 5">
    <name type="scientific">Natrinema salsiterrestre</name>
    <dbReference type="NCBI Taxonomy" id="2950540"/>
    <lineage>
        <taxon>Archaea</taxon>
        <taxon>Methanobacteriati</taxon>
        <taxon>Methanobacteriota</taxon>
        <taxon>Stenosarchaea group</taxon>
        <taxon>Halobacteria</taxon>
        <taxon>Halobacteriales</taxon>
        <taxon>Natrialbaceae</taxon>
        <taxon>Natrinema</taxon>
    </lineage>
</organism>
<evidence type="ECO:0000313" key="4">
    <source>
        <dbReference type="EMBL" id="MDF9748321.1"/>
    </source>
</evidence>
<dbReference type="Gene3D" id="3.40.630.10">
    <property type="entry name" value="Zn peptidases"/>
    <property type="match status" value="1"/>
</dbReference>
<keyword evidence="5" id="KW-1185">Reference proteome</keyword>
<dbReference type="AlphaFoldDB" id="A0A9Q4Q481"/>
<dbReference type="PANTHER" id="PTHR12756:SF11">
    <property type="entry name" value="CYTOSOLIC CARBOXYPEPTIDASE 1"/>
    <property type="match status" value="1"/>
</dbReference>
<dbReference type="PROSITE" id="PS52035">
    <property type="entry name" value="PEPTIDASE_M14"/>
    <property type="match status" value="1"/>
</dbReference>
<comment type="caution">
    <text evidence="4">The sequence shown here is derived from an EMBL/GenBank/DDBJ whole genome shotgun (WGS) entry which is preliminary data.</text>
</comment>
<dbReference type="SUPFAM" id="SSF53187">
    <property type="entry name" value="Zn-dependent exopeptidases"/>
    <property type="match status" value="1"/>
</dbReference>
<dbReference type="GO" id="GO:0008270">
    <property type="term" value="F:zinc ion binding"/>
    <property type="evidence" value="ECO:0007669"/>
    <property type="project" value="InterPro"/>
</dbReference>
<comment type="cofactor">
    <cofactor evidence="1">
        <name>Zn(2+)</name>
        <dbReference type="ChEBI" id="CHEBI:29105"/>
    </cofactor>
</comment>
<name>A0A9Q4Q481_9EURY</name>
<evidence type="ECO:0000259" key="3">
    <source>
        <dbReference type="PROSITE" id="PS52035"/>
    </source>
</evidence>
<dbReference type="EMBL" id="JAMQOT010000014">
    <property type="protein sequence ID" value="MDF9748321.1"/>
    <property type="molecule type" value="Genomic_DNA"/>
</dbReference>
<feature type="domain" description="Peptidase M14" evidence="3">
    <location>
        <begin position="138"/>
        <end position="409"/>
    </location>
</feature>
<sequence>METDIATEPAAGTGSDLETTDGTVTVRTTHPGGNGRVLEVDGEAIRLEPEIRDSTRRWFYWYVDAESDADQTLRIEFPSDEVVGPRGPAVRTAMPCGGPIGNGAWDEWRWLGADHRIDATAFRYAFDAGERVQFALSFPYQRADFDAFAFEYESDPRLSLETLTTTAGGREVPVVRLGPSDADRHVALAARHHACESTASYVLEGVLRELLESEAMEPLLETHRVHAYPFGDLDGVERGDQGKYRGPHDHNRDYVDANEISELSPLYPTTSAIADDLRSLESLSLAIDFHCPFKWGGDINDRPFFVTEPTAASDELRGLAERLEDVTRARSSETDPTLTYDASPGVGLASFDSQSGLLHTFERYCSQLGAEPAASLEVPYVGTATDPVTPSTARRFGRDLAVALGATAR</sequence>
<dbReference type="Pfam" id="PF00246">
    <property type="entry name" value="Peptidase_M14"/>
    <property type="match status" value="1"/>
</dbReference>
<reference evidence="4" key="1">
    <citation type="submission" date="2022-06" db="EMBL/GenBank/DDBJ databases">
        <title>Natrinema sp. a new haloarchaeum isolate from saline soil.</title>
        <authorList>
            <person name="Strakova D."/>
            <person name="Galisteo C."/>
            <person name="Sanchez-Porro C."/>
            <person name="Ventosa A."/>
        </authorList>
    </citation>
    <scope>NUCLEOTIDE SEQUENCE</scope>
    <source>
        <strain evidence="4">S1CR25-10</strain>
    </source>
</reference>
<dbReference type="GO" id="GO:0006508">
    <property type="term" value="P:proteolysis"/>
    <property type="evidence" value="ECO:0007669"/>
    <property type="project" value="InterPro"/>
</dbReference>
<dbReference type="Proteomes" id="UP001154061">
    <property type="component" value="Unassembled WGS sequence"/>
</dbReference>
<evidence type="ECO:0000256" key="1">
    <source>
        <dbReference type="ARBA" id="ARBA00001947"/>
    </source>
</evidence>
<evidence type="ECO:0000256" key="2">
    <source>
        <dbReference type="SAM" id="MobiDB-lite"/>
    </source>
</evidence>
<feature type="region of interest" description="Disordered" evidence="2">
    <location>
        <begin position="1"/>
        <end position="24"/>
    </location>
</feature>
<protein>
    <recommendedName>
        <fullName evidence="3">Peptidase M14 domain-containing protein</fullName>
    </recommendedName>
</protein>
<dbReference type="GO" id="GO:0004181">
    <property type="term" value="F:metallocarboxypeptidase activity"/>
    <property type="evidence" value="ECO:0007669"/>
    <property type="project" value="InterPro"/>
</dbReference>
<dbReference type="RefSeq" id="WP_277524919.1">
    <property type="nucleotide sequence ID" value="NZ_JAMQOT010000014.1"/>
</dbReference>
<accession>A0A9Q4Q481</accession>